<feature type="compositionally biased region" description="Basic and acidic residues" evidence="7">
    <location>
        <begin position="123"/>
        <end position="135"/>
    </location>
</feature>
<proteinExistence type="predicted"/>
<sequence>MGEAVGEETVCLAVLTDGEMENDKPSKTKTTELKRGHHFLEDKDNGEADPYPFPNKKIAKEVSNDDIRSEVTNPIISPKENASSFQDITSQPAKLTNLECGEVTSTTCPGNSSSEETLSDGEPSGKQDTESRITNDTRGATLTSRVVLEIPEHVSSSGIRKITFKFSKRKDDEDDSHSSAALVPQPVTESDDFGSGSFYVPSREMVDTRFAETSKFHLCTPNLELKMSKKVVPSSYPTNVKKLLATGILDGARVKYISATPEKQLQGIISGGGYLCGCSSCNFSNVLSAYEFEQHAGVKTRHPNNHIFLENSRPIYSIIQELKTAPLSILDEVIKDIAGASVNEEYFRIWRATLQQSSGMAEVDKRHYMKLPKLAHTPVGCSNLAAEDSFSPASYTCVQNDLVKREIHVEKVEERKRLMKKPSSYSSNSVVQHKKSADGVTKRRDNDLHRLLFMPNGLPDGAELAYYVKGQKILRGYKQGNGIVCNCCNREVSPSQFEAHAGMAARRQPYRHIYISNGLTLHDIAISLANGQNLTTGDSDDMCAACGDGGDLILCSGCPRAFHAACLDFQRVPEHDWHCPDCKDKFDPGKKTAAGESTNIARPIVIRLTRVVKAPGFDIGGCVVCRGHDFSAAKFDERTVMLCDQCEKEFHVGCLRNTGLCDLKELPKDKWFCCDDCKMIHMSLQHSVSIGAEIVPPSLSYAMIRKHAERGLFVDGAMGDDVQWRILSGKSRYPEHLPFLSRSAAIFRECFDPIVAKSGRDLIPVMVYGRNISGQEFGGMYCVVLIVRSIVVSAGLLRVFGREVAELPLVATSREHQGKGYFQALFSCIEKLLSSLNVENLVLPAAEEAESIWTKKFGFKKMSEERLSKYLREVQLTIFKGTSMLEKVVQPSTE</sequence>
<dbReference type="GeneID" id="107423993"/>
<dbReference type="GO" id="GO:0042393">
    <property type="term" value="F:histone binding"/>
    <property type="evidence" value="ECO:0007669"/>
    <property type="project" value="TreeGrafter"/>
</dbReference>
<evidence type="ECO:0000313" key="9">
    <source>
        <dbReference type="Proteomes" id="UP001652623"/>
    </source>
</evidence>
<dbReference type="Proteomes" id="UP001652623">
    <property type="component" value="Chromosome 7"/>
</dbReference>
<dbReference type="AlphaFoldDB" id="A0A6P4AKE7"/>
<evidence type="ECO:0000256" key="6">
    <source>
        <dbReference type="PROSITE-ProRule" id="PRU00146"/>
    </source>
</evidence>
<feature type="compositionally biased region" description="Polar residues" evidence="7">
    <location>
        <begin position="103"/>
        <end position="116"/>
    </location>
</feature>
<feature type="domain" description="PHD-type" evidence="8">
    <location>
        <begin position="540"/>
        <end position="585"/>
    </location>
</feature>
<dbReference type="InterPro" id="IPR011011">
    <property type="entry name" value="Znf_FYVE_PHD"/>
</dbReference>
<evidence type="ECO:0000256" key="4">
    <source>
        <dbReference type="ARBA" id="ARBA00022833"/>
    </source>
</evidence>
<evidence type="ECO:0000256" key="3">
    <source>
        <dbReference type="ARBA" id="ARBA00022771"/>
    </source>
</evidence>
<dbReference type="SMART" id="SM00249">
    <property type="entry name" value="PHD"/>
    <property type="match status" value="2"/>
</dbReference>
<feature type="compositionally biased region" description="Basic and acidic residues" evidence="7">
    <location>
        <begin position="34"/>
        <end position="46"/>
    </location>
</feature>
<keyword evidence="4" id="KW-0862">Zinc</keyword>
<dbReference type="Pfam" id="PF16135">
    <property type="entry name" value="TDBD"/>
    <property type="match status" value="2"/>
</dbReference>
<dbReference type="GO" id="GO:0000977">
    <property type="term" value="F:RNA polymerase II transcription regulatory region sequence-specific DNA binding"/>
    <property type="evidence" value="ECO:0007669"/>
    <property type="project" value="TreeGrafter"/>
</dbReference>
<dbReference type="KEGG" id="zju:107423993"/>
<dbReference type="InterPro" id="IPR001965">
    <property type="entry name" value="Znf_PHD"/>
</dbReference>
<dbReference type="FunFam" id="3.40.630.30:FF:000073">
    <property type="entry name" value="PHD finger family protein"/>
    <property type="match status" value="1"/>
</dbReference>
<feature type="region of interest" description="Disordered" evidence="7">
    <location>
        <begin position="103"/>
        <end position="138"/>
    </location>
</feature>
<evidence type="ECO:0000256" key="5">
    <source>
        <dbReference type="ARBA" id="ARBA00023242"/>
    </source>
</evidence>
<reference evidence="10 11" key="1">
    <citation type="submission" date="2025-05" db="UniProtKB">
        <authorList>
            <consortium name="RefSeq"/>
        </authorList>
    </citation>
    <scope>IDENTIFICATION</scope>
    <source>
        <tissue evidence="10 11">Seedling</tissue>
    </source>
</reference>
<dbReference type="PROSITE" id="PS50016">
    <property type="entry name" value="ZF_PHD_2"/>
    <property type="match status" value="1"/>
</dbReference>
<dbReference type="InterPro" id="IPR019787">
    <property type="entry name" value="Znf_PHD-finger"/>
</dbReference>
<dbReference type="InterPro" id="IPR059153">
    <property type="entry name" value="NSD_PHD-1st"/>
</dbReference>
<dbReference type="Pfam" id="PF23209">
    <property type="entry name" value="IDM1_C"/>
    <property type="match status" value="1"/>
</dbReference>
<feature type="region of interest" description="Disordered" evidence="7">
    <location>
        <begin position="418"/>
        <end position="441"/>
    </location>
</feature>
<dbReference type="Gene3D" id="3.40.630.30">
    <property type="match status" value="1"/>
</dbReference>
<dbReference type="InterPro" id="IPR013083">
    <property type="entry name" value="Znf_RING/FYVE/PHD"/>
</dbReference>
<dbReference type="GO" id="GO:0008270">
    <property type="term" value="F:zinc ion binding"/>
    <property type="evidence" value="ECO:0007669"/>
    <property type="project" value="UniProtKB-KW"/>
</dbReference>
<evidence type="ECO:0000313" key="11">
    <source>
        <dbReference type="RefSeq" id="XP_015889156.3"/>
    </source>
</evidence>
<keyword evidence="9" id="KW-1185">Reference proteome</keyword>
<evidence type="ECO:0000256" key="7">
    <source>
        <dbReference type="SAM" id="MobiDB-lite"/>
    </source>
</evidence>
<dbReference type="InterPro" id="IPR056511">
    <property type="entry name" value="IDM1_C"/>
</dbReference>
<dbReference type="RefSeq" id="XP_015889154.3">
    <property type="nucleotide sequence ID" value="XM_016033668.4"/>
</dbReference>
<keyword evidence="2" id="KW-0479">Metal-binding</keyword>
<protein>
    <submittedName>
        <fullName evidence="10 11">Uncharacterized protein LOC107423993 isoform X1</fullName>
    </submittedName>
</protein>
<feature type="region of interest" description="Disordered" evidence="7">
    <location>
        <begin position="34"/>
        <end position="65"/>
    </location>
</feature>
<evidence type="ECO:0000259" key="8">
    <source>
        <dbReference type="PROSITE" id="PS50016"/>
    </source>
</evidence>
<dbReference type="SUPFAM" id="SSF57903">
    <property type="entry name" value="FYVE/PHD zinc finger"/>
    <property type="match status" value="2"/>
</dbReference>
<keyword evidence="3 6" id="KW-0863">Zinc-finger</keyword>
<name>A0A6P4AKE7_ZIZJJ</name>
<keyword evidence="5" id="KW-0539">Nucleus</keyword>
<dbReference type="Gene3D" id="3.30.40.10">
    <property type="entry name" value="Zinc/RING finger domain, C3HC4 (zinc finger)"/>
    <property type="match status" value="2"/>
</dbReference>
<dbReference type="InterPro" id="IPR032308">
    <property type="entry name" value="TDBD"/>
</dbReference>
<dbReference type="PROSITE" id="PS01359">
    <property type="entry name" value="ZF_PHD_1"/>
    <property type="match status" value="2"/>
</dbReference>
<dbReference type="PANTHER" id="PTHR47025:SF7">
    <property type="entry name" value="ACYL-COA N-ACYLTRANSFERASE WITH RING_FYVE_PHD-TYPE ZINC FINGER DOMAIN-CONTAINING PROTEIN"/>
    <property type="match status" value="1"/>
</dbReference>
<dbReference type="GO" id="GO:0045944">
    <property type="term" value="P:positive regulation of transcription by RNA polymerase II"/>
    <property type="evidence" value="ECO:0007669"/>
    <property type="project" value="TreeGrafter"/>
</dbReference>
<organism evidence="11">
    <name type="scientific">Ziziphus jujuba</name>
    <name type="common">Chinese jujube</name>
    <name type="synonym">Ziziphus sativa</name>
    <dbReference type="NCBI Taxonomy" id="326968"/>
    <lineage>
        <taxon>Eukaryota</taxon>
        <taxon>Viridiplantae</taxon>
        <taxon>Streptophyta</taxon>
        <taxon>Embryophyta</taxon>
        <taxon>Tracheophyta</taxon>
        <taxon>Spermatophyta</taxon>
        <taxon>Magnoliopsida</taxon>
        <taxon>eudicotyledons</taxon>
        <taxon>Gunneridae</taxon>
        <taxon>Pentapetalae</taxon>
        <taxon>rosids</taxon>
        <taxon>fabids</taxon>
        <taxon>Rosales</taxon>
        <taxon>Rhamnaceae</taxon>
        <taxon>Paliureae</taxon>
        <taxon>Ziziphus</taxon>
    </lineage>
</organism>
<dbReference type="SUPFAM" id="SSF55729">
    <property type="entry name" value="Acyl-CoA N-acyltransferases (Nat)"/>
    <property type="match status" value="1"/>
</dbReference>
<dbReference type="InterPro" id="IPR016181">
    <property type="entry name" value="Acyl_CoA_acyltransferase"/>
</dbReference>
<evidence type="ECO:0000313" key="10">
    <source>
        <dbReference type="RefSeq" id="XP_015889154.3"/>
    </source>
</evidence>
<gene>
    <name evidence="10 11" type="primary">LOC107423993</name>
</gene>
<feature type="region of interest" description="Disordered" evidence="7">
    <location>
        <begin position="168"/>
        <end position="190"/>
    </location>
</feature>
<evidence type="ECO:0000256" key="1">
    <source>
        <dbReference type="ARBA" id="ARBA00004123"/>
    </source>
</evidence>
<accession>A0A6P4AKE7</accession>
<dbReference type="GO" id="GO:0005634">
    <property type="term" value="C:nucleus"/>
    <property type="evidence" value="ECO:0007669"/>
    <property type="project" value="UniProtKB-SubCell"/>
</dbReference>
<dbReference type="InterPro" id="IPR019786">
    <property type="entry name" value="Zinc_finger_PHD-type_CS"/>
</dbReference>
<dbReference type="CDD" id="cd15539">
    <property type="entry name" value="PHD1_AIRE"/>
    <property type="match status" value="1"/>
</dbReference>
<dbReference type="RefSeq" id="XP_015889156.3">
    <property type="nucleotide sequence ID" value="XM_016033670.4"/>
</dbReference>
<comment type="subcellular location">
    <subcellularLocation>
        <location evidence="1">Nucleus</location>
    </subcellularLocation>
</comment>
<dbReference type="GO" id="GO:0003682">
    <property type="term" value="F:chromatin binding"/>
    <property type="evidence" value="ECO:0007669"/>
    <property type="project" value="TreeGrafter"/>
</dbReference>
<dbReference type="FunFam" id="3.30.40.10:FF:000413">
    <property type="entry name" value="PHD zinc finger protein"/>
    <property type="match status" value="1"/>
</dbReference>
<evidence type="ECO:0000256" key="2">
    <source>
        <dbReference type="ARBA" id="ARBA00022723"/>
    </source>
</evidence>
<dbReference type="PANTHER" id="PTHR47025">
    <property type="entry name" value="AUTOIMMUNE REGULATOR"/>
    <property type="match status" value="1"/>
</dbReference>
<dbReference type="Pfam" id="PF23011">
    <property type="entry name" value="PHD-1st_NSD"/>
    <property type="match status" value="1"/>
</dbReference>